<name>A0A1V9ZK82_ACHHY</name>
<dbReference type="PANTHER" id="PTHR47169">
    <property type="entry name" value="OS01G0541250 PROTEIN"/>
    <property type="match status" value="1"/>
</dbReference>
<dbReference type="InterPro" id="IPR004875">
    <property type="entry name" value="DDE_SF_endonuclease_dom"/>
</dbReference>
<evidence type="ECO:0000259" key="1">
    <source>
        <dbReference type="Pfam" id="PF03184"/>
    </source>
</evidence>
<sequence>MASQPAAPTKMWLCGSYAIAASASGPIDIDALADWLKTKRTGQSGRKPPDIEAIQAAVAALPFEARTTYHSAAHHTGLSRSSLHRYTQRGYLNNVSAFIKPALTEAHMSYDPDADVLSASFASFDDIIHLDEKIFRVMKTRTRYIFAPMDEQPHRPAQSKRYVGQVMFLAAVAKPRWLDDKQRWFYGKLGLWPFLEMVPAQRSSKNRPRGTPVPTAVSVTSASFMAMINDKLGPVIEAKWPRRQCPQAGTPIFAFPGHTYGSADSRGAIVDMVSLCAATVMDGTTAANLNVGFYSIMIAESNDISTSKNLVVMARYVANGMAKTSFLGLVALDDGTAATVDAAVLSLVDKRKLVSAVLVGFATDGASVTRGRIKGLAIEDALEAFDNERIAAIRATNGYFNKSHVRRQRLAKAAAALGIRQLRPLQQAFTRWLSLGHALDNLQFLIPAIRQVLANDLETLMAKNLYNTFYNTSYEYWVAAMNDIVREVNFLSKALQSECVNIVCVLEVVCAKKEQLRSTFVEPPFSSPPTTPSLRRIASIASVAALAATVTTVDEDLTLQQCEVETKHLVQVEHAGCVEFVGRLLEALRCASPKRPTVSLPAFGVVSIDYLVETYRAADNLLQLVIGVNHVTSNYTSIVVLLKIALTMAHGSVDCERAFSLQNLIKFKSRNGLSRVDGLHFLGTKKKNFNEKLWNNVDDMSIQSQSNNETGDLAQVHVVQPPKDGVAPRLRLSLQRLRSLLQALCTTGTHPELSWRKGQVLDAARFHGSNEPAVRRYYENEKLAAVITKYPAASVWNCDETSVCAQGRRPPRVVCPKGMRANCVRSSDRKNVSLLACISASGEALPPMYIFVGKRKKACWFEGGVKGMSIAMTDSSYIQGHIFMAWINWFIALVGSRGPQLLILDGHFSHLLPDLLHFAHANGVAIFTLRAHTSGFLQPCDAQPFSTFKSRVEKAIHEYPNVKDGKLPTRDDIVQLTRDSWLAAMTPENINSGLMRCGIFSLSLEIMLQGCVGDVPAGKSTPMTALALKNICITERMATKWMTAGYGMDEMKYYSRCGPLSEVEGCIFA</sequence>
<dbReference type="Gene3D" id="3.30.420.10">
    <property type="entry name" value="Ribonuclease H-like superfamily/Ribonuclease H"/>
    <property type="match status" value="1"/>
</dbReference>
<feature type="domain" description="DDE-1" evidence="1">
    <location>
        <begin position="831"/>
        <end position="993"/>
    </location>
</feature>
<dbReference type="GO" id="GO:0003676">
    <property type="term" value="F:nucleic acid binding"/>
    <property type="evidence" value="ECO:0007669"/>
    <property type="project" value="InterPro"/>
</dbReference>
<dbReference type="EMBL" id="JNBR01000089">
    <property type="protein sequence ID" value="OQR98210.1"/>
    <property type="molecule type" value="Genomic_DNA"/>
</dbReference>
<protein>
    <recommendedName>
        <fullName evidence="1">DDE-1 domain-containing protein</fullName>
    </recommendedName>
</protein>
<reference evidence="2 3" key="1">
    <citation type="journal article" date="2014" name="Genome Biol. Evol.">
        <title>The secreted proteins of Achlya hypogyna and Thraustotheca clavata identify the ancestral oomycete secretome and reveal gene acquisitions by horizontal gene transfer.</title>
        <authorList>
            <person name="Misner I."/>
            <person name="Blouin N."/>
            <person name="Leonard G."/>
            <person name="Richards T.A."/>
            <person name="Lane C.E."/>
        </authorList>
    </citation>
    <scope>NUCLEOTIDE SEQUENCE [LARGE SCALE GENOMIC DNA]</scope>
    <source>
        <strain evidence="2 3">ATCC 48635</strain>
    </source>
</reference>
<dbReference type="Proteomes" id="UP000243579">
    <property type="component" value="Unassembled WGS sequence"/>
</dbReference>
<comment type="caution">
    <text evidence="2">The sequence shown here is derived from an EMBL/GenBank/DDBJ whole genome shotgun (WGS) entry which is preliminary data.</text>
</comment>
<organism evidence="2 3">
    <name type="scientific">Achlya hypogyna</name>
    <name type="common">Oomycete</name>
    <name type="synonym">Protoachlya hypogyna</name>
    <dbReference type="NCBI Taxonomy" id="1202772"/>
    <lineage>
        <taxon>Eukaryota</taxon>
        <taxon>Sar</taxon>
        <taxon>Stramenopiles</taxon>
        <taxon>Oomycota</taxon>
        <taxon>Saprolegniomycetes</taxon>
        <taxon>Saprolegniales</taxon>
        <taxon>Achlyaceae</taxon>
        <taxon>Achlya</taxon>
    </lineage>
</organism>
<evidence type="ECO:0000313" key="3">
    <source>
        <dbReference type="Proteomes" id="UP000243579"/>
    </source>
</evidence>
<proteinExistence type="predicted"/>
<dbReference type="OrthoDB" id="6129557at2759"/>
<dbReference type="InterPro" id="IPR036397">
    <property type="entry name" value="RNaseH_sf"/>
</dbReference>
<keyword evidence="3" id="KW-1185">Reference proteome</keyword>
<accession>A0A1V9ZK82</accession>
<dbReference type="Pfam" id="PF03184">
    <property type="entry name" value="DDE_1"/>
    <property type="match status" value="1"/>
</dbReference>
<dbReference type="InterPro" id="IPR012337">
    <property type="entry name" value="RNaseH-like_sf"/>
</dbReference>
<gene>
    <name evidence="2" type="ORF">ACHHYP_20397</name>
</gene>
<dbReference type="SUPFAM" id="SSF53098">
    <property type="entry name" value="Ribonuclease H-like"/>
    <property type="match status" value="1"/>
</dbReference>
<dbReference type="AlphaFoldDB" id="A0A1V9ZK82"/>
<evidence type="ECO:0000313" key="2">
    <source>
        <dbReference type="EMBL" id="OQR98210.1"/>
    </source>
</evidence>
<dbReference type="PANTHER" id="PTHR47169:SF2">
    <property type="entry name" value="OS01G0541250 PROTEIN"/>
    <property type="match status" value="1"/>
</dbReference>